<evidence type="ECO:0000256" key="2">
    <source>
        <dbReference type="SAM" id="Phobius"/>
    </source>
</evidence>
<dbReference type="Pfam" id="PF02517">
    <property type="entry name" value="Rce1-like"/>
    <property type="match status" value="1"/>
</dbReference>
<dbReference type="RefSeq" id="WP_208264758.1">
    <property type="nucleotide sequence ID" value="NZ_BAAAGM010000032.1"/>
</dbReference>
<evidence type="ECO:0000313" key="5">
    <source>
        <dbReference type="Proteomes" id="UP000666915"/>
    </source>
</evidence>
<feature type="transmembrane region" description="Helical" evidence="2">
    <location>
        <begin position="216"/>
        <end position="236"/>
    </location>
</feature>
<keyword evidence="2" id="KW-0812">Transmembrane</keyword>
<feature type="compositionally biased region" description="Low complexity" evidence="1">
    <location>
        <begin position="79"/>
        <end position="89"/>
    </location>
</feature>
<evidence type="ECO:0000259" key="3">
    <source>
        <dbReference type="Pfam" id="PF02517"/>
    </source>
</evidence>
<feature type="transmembrane region" description="Helical" evidence="2">
    <location>
        <begin position="165"/>
        <end position="189"/>
    </location>
</feature>
<dbReference type="EMBL" id="JAGEOK010000002">
    <property type="protein sequence ID" value="MBO2436463.1"/>
    <property type="molecule type" value="Genomic_DNA"/>
</dbReference>
<feature type="transmembrane region" description="Helical" evidence="2">
    <location>
        <begin position="343"/>
        <end position="362"/>
    </location>
</feature>
<feature type="transmembrane region" description="Helical" evidence="2">
    <location>
        <begin position="294"/>
        <end position="311"/>
    </location>
</feature>
<feature type="region of interest" description="Disordered" evidence="1">
    <location>
        <begin position="456"/>
        <end position="481"/>
    </location>
</feature>
<keyword evidence="4" id="KW-0378">Hydrolase</keyword>
<feature type="transmembrane region" description="Helical" evidence="2">
    <location>
        <begin position="395"/>
        <end position="414"/>
    </location>
</feature>
<proteinExistence type="predicted"/>
<feature type="compositionally biased region" description="Pro residues" evidence="1">
    <location>
        <begin position="90"/>
        <end position="103"/>
    </location>
</feature>
<sequence>MGDPSRGGDQVPMAGDENGWAPLDPGMSDKSEGVPAPQVPVPEPSATGPSAPPDPPAPPAPPVPPDPRGPVADGPPAPAGWTWPADQGAPPQPMAQPQPPAQPYPGQYGVPYPPAYSAPYGPYAPPGFTGYGPPRPKGPWTAAPPPGTPFHRMARTPLHRWWRPLAGSAAIVAAGMALAIAMMIIGIVVRVIATGDAPDATGAGADTILGNPTADLAFNLAVIAVFLPMALLAAWLVQRRRPGTLASVAGRVRWRWLLTCCGLAVGFCVLSYASSIVASAFLPDDSSGGEHWVGWGRFAPAAIVIVLLVPLQSSAEEVVFRGWLLQAVGACTLETRTGRVGRAFSAVFRTPWPGIVIGSAAFTSLHGYTGWGILDIFVFGAVAAWLATRTGGLESGIALHVFNNLLAFLGPAAVGQLDIEQGSVPWQAVAADVAPMLLYAAVVVWLARRKRIQTVTAGPADDPGPDAVPQDAEPAFVSRPQ</sequence>
<feature type="transmembrane region" description="Helical" evidence="2">
    <location>
        <begin position="368"/>
        <end position="388"/>
    </location>
</feature>
<keyword evidence="4" id="KW-0645">Protease</keyword>
<keyword evidence="2" id="KW-0472">Membrane</keyword>
<dbReference type="InterPro" id="IPR003675">
    <property type="entry name" value="Rce1/LyrA-like_dom"/>
</dbReference>
<keyword evidence="4" id="KW-0482">Metalloprotease</keyword>
<feature type="transmembrane region" description="Helical" evidence="2">
    <location>
        <begin position="426"/>
        <end position="447"/>
    </location>
</feature>
<comment type="caution">
    <text evidence="4">The sequence shown here is derived from an EMBL/GenBank/DDBJ whole genome shotgun (WGS) entry which is preliminary data.</text>
</comment>
<feature type="region of interest" description="Disordered" evidence="1">
    <location>
        <begin position="1"/>
        <end position="108"/>
    </location>
</feature>
<keyword evidence="2" id="KW-1133">Transmembrane helix</keyword>
<feature type="transmembrane region" description="Helical" evidence="2">
    <location>
        <begin position="256"/>
        <end position="282"/>
    </location>
</feature>
<keyword evidence="5" id="KW-1185">Reference proteome</keyword>
<organism evidence="4 5">
    <name type="scientific">Actinomadura nitritigenes</name>
    <dbReference type="NCBI Taxonomy" id="134602"/>
    <lineage>
        <taxon>Bacteria</taxon>
        <taxon>Bacillati</taxon>
        <taxon>Actinomycetota</taxon>
        <taxon>Actinomycetes</taxon>
        <taxon>Streptosporangiales</taxon>
        <taxon>Thermomonosporaceae</taxon>
        <taxon>Actinomadura</taxon>
    </lineage>
</organism>
<name>A0ABS3QSL0_9ACTN</name>
<feature type="domain" description="CAAX prenyl protease 2/Lysostaphin resistance protein A-like" evidence="3">
    <location>
        <begin position="302"/>
        <end position="406"/>
    </location>
</feature>
<gene>
    <name evidence="4" type="ORF">J4557_02920</name>
</gene>
<evidence type="ECO:0000256" key="1">
    <source>
        <dbReference type="SAM" id="MobiDB-lite"/>
    </source>
</evidence>
<reference evidence="4 5" key="1">
    <citation type="submission" date="2021-03" db="EMBL/GenBank/DDBJ databases">
        <authorList>
            <person name="Kanchanasin P."/>
            <person name="Saeng-In P."/>
            <person name="Phongsopitanun W."/>
            <person name="Yuki M."/>
            <person name="Kudo T."/>
            <person name="Ohkuma M."/>
            <person name="Tanasupawat S."/>
        </authorList>
    </citation>
    <scope>NUCLEOTIDE SEQUENCE [LARGE SCALE GENOMIC DNA]</scope>
    <source>
        <strain evidence="4 5">L46</strain>
    </source>
</reference>
<accession>A0ABS3QSL0</accession>
<evidence type="ECO:0000313" key="4">
    <source>
        <dbReference type="EMBL" id="MBO2436463.1"/>
    </source>
</evidence>
<dbReference type="GO" id="GO:0008237">
    <property type="term" value="F:metallopeptidase activity"/>
    <property type="evidence" value="ECO:0007669"/>
    <property type="project" value="UniProtKB-KW"/>
</dbReference>
<protein>
    <submittedName>
        <fullName evidence="4">CPBP family intramembrane metalloprotease</fullName>
    </submittedName>
</protein>
<feature type="compositionally biased region" description="Low complexity" evidence="1">
    <location>
        <begin position="457"/>
        <end position="472"/>
    </location>
</feature>
<feature type="compositionally biased region" description="Pro residues" evidence="1">
    <location>
        <begin position="50"/>
        <end position="78"/>
    </location>
</feature>
<dbReference type="Proteomes" id="UP000666915">
    <property type="component" value="Unassembled WGS sequence"/>
</dbReference>